<feature type="transmembrane region" description="Helical" evidence="8">
    <location>
        <begin position="340"/>
        <end position="358"/>
    </location>
</feature>
<evidence type="ECO:0000256" key="5">
    <source>
        <dbReference type="ARBA" id="ARBA00023002"/>
    </source>
</evidence>
<proteinExistence type="evidence at transcript level"/>
<dbReference type="GO" id="GO:0006629">
    <property type="term" value="P:lipid metabolic process"/>
    <property type="evidence" value="ECO:0007669"/>
    <property type="project" value="UniProtKB-KW"/>
</dbReference>
<keyword evidence="6" id="KW-0443">Lipid metabolism</keyword>
<keyword evidence="7 8" id="KW-0472">Membrane</keyword>
<feature type="transmembrane region" description="Helical" evidence="8">
    <location>
        <begin position="194"/>
        <end position="215"/>
    </location>
</feature>
<feature type="domain" description="Cytochrome b5 heme-binding" evidence="9">
    <location>
        <begin position="63"/>
        <end position="137"/>
    </location>
</feature>
<comment type="similarity">
    <text evidence="2">Belongs to the fatty acid desaturase type 1 family.</text>
</comment>
<evidence type="ECO:0000259" key="9">
    <source>
        <dbReference type="PROSITE" id="PS50255"/>
    </source>
</evidence>
<dbReference type="InterPro" id="IPR036400">
    <property type="entry name" value="Cyt_B5-like_heme/steroid_sf"/>
</dbReference>
<dbReference type="CDD" id="cd03506">
    <property type="entry name" value="Delta6-FADS-like"/>
    <property type="match status" value="1"/>
</dbReference>
<dbReference type="PROSITE" id="PS50255">
    <property type="entry name" value="CYTOCHROME_B5_2"/>
    <property type="match status" value="1"/>
</dbReference>
<keyword evidence="3 8" id="KW-0812">Transmembrane</keyword>
<keyword evidence="4 8" id="KW-1133">Transmembrane helix</keyword>
<accession>D3K945</accession>
<evidence type="ECO:0000256" key="1">
    <source>
        <dbReference type="ARBA" id="ARBA00004141"/>
    </source>
</evidence>
<dbReference type="GO" id="GO:0016717">
    <property type="term" value="F:oxidoreductase activity, acting on paired donors, with oxidation of a pair of donors resulting in the reduction of molecular oxygen to two molecules of water"/>
    <property type="evidence" value="ECO:0007669"/>
    <property type="project" value="TreeGrafter"/>
</dbReference>
<evidence type="ECO:0000256" key="7">
    <source>
        <dbReference type="ARBA" id="ARBA00023136"/>
    </source>
</evidence>
<evidence type="ECO:0000313" key="10">
    <source>
        <dbReference type="EMBL" id="ADB81955.1"/>
    </source>
</evidence>
<dbReference type="SUPFAM" id="SSF55856">
    <property type="entry name" value="Cytochrome b5-like heme/steroid binding domain"/>
    <property type="match status" value="1"/>
</dbReference>
<dbReference type="PIRSF" id="PIRSF015921">
    <property type="entry name" value="FA_sphinglp_des"/>
    <property type="match status" value="1"/>
</dbReference>
<dbReference type="InterPro" id="IPR001199">
    <property type="entry name" value="Cyt_B5-like_heme/steroid-bd"/>
</dbReference>
<dbReference type="EMBL" id="GU390532">
    <property type="protein sequence ID" value="ADB81955.1"/>
    <property type="molecule type" value="mRNA"/>
</dbReference>
<name>D3K945_9CHLO</name>
<reference evidence="10" key="1">
    <citation type="journal article" date="2010" name="Lipids">
        <title>Identification and characterization of Delta12, Delta6, and Delta5 Desaturases from the green microalga Parietochloris incisa.</title>
        <authorList>
            <person name="Iskandarov U."/>
            <person name="Khozin-Goldberg I."/>
            <person name="Cohen Z."/>
        </authorList>
    </citation>
    <scope>NUCLEOTIDE SEQUENCE</scope>
</reference>
<organism evidence="10">
    <name type="scientific">Lobosphaera incisa</name>
    <dbReference type="NCBI Taxonomy" id="312850"/>
    <lineage>
        <taxon>Eukaryota</taxon>
        <taxon>Viridiplantae</taxon>
        <taxon>Chlorophyta</taxon>
        <taxon>core chlorophytes</taxon>
        <taxon>Trebouxiophyceae</taxon>
        <taxon>Trebouxiales</taxon>
        <taxon>Trebouxiaceae</taxon>
        <taxon>Lobosphaera</taxon>
    </lineage>
</organism>
<comment type="subcellular location">
    <subcellularLocation>
        <location evidence="1">Membrane</location>
        <topology evidence="1">Multi-pass membrane protein</topology>
    </subcellularLocation>
</comment>
<dbReference type="SMART" id="SM01117">
    <property type="entry name" value="Cyt-b5"/>
    <property type="match status" value="1"/>
</dbReference>
<dbReference type="PANTHER" id="PTHR19353">
    <property type="entry name" value="FATTY ACID DESATURASE 2"/>
    <property type="match status" value="1"/>
</dbReference>
<dbReference type="AlphaFoldDB" id="D3K945"/>
<feature type="transmembrane region" description="Helical" evidence="8">
    <location>
        <begin position="169"/>
        <end position="188"/>
    </location>
</feature>
<dbReference type="PANTHER" id="PTHR19353:SF88">
    <property type="entry name" value="DELTA(5) FATTY ACID DESATURASE FAT-4"/>
    <property type="match status" value="1"/>
</dbReference>
<evidence type="ECO:0000256" key="4">
    <source>
        <dbReference type="ARBA" id="ARBA00022989"/>
    </source>
</evidence>
<feature type="transmembrane region" description="Helical" evidence="8">
    <location>
        <begin position="364"/>
        <end position="383"/>
    </location>
</feature>
<evidence type="ECO:0000256" key="3">
    <source>
        <dbReference type="ARBA" id="ARBA00022692"/>
    </source>
</evidence>
<dbReference type="GO" id="GO:0016020">
    <property type="term" value="C:membrane"/>
    <property type="evidence" value="ECO:0007669"/>
    <property type="project" value="UniProtKB-SubCell"/>
</dbReference>
<evidence type="ECO:0000256" key="2">
    <source>
        <dbReference type="ARBA" id="ARBA00009295"/>
    </source>
</evidence>
<dbReference type="Gene3D" id="3.10.120.10">
    <property type="entry name" value="Cytochrome b5-like heme/steroid binding domain"/>
    <property type="match status" value="1"/>
</dbReference>
<dbReference type="InterPro" id="IPR005804">
    <property type="entry name" value="FA_desaturase_dom"/>
</dbReference>
<dbReference type="InterPro" id="IPR012171">
    <property type="entry name" value="Fatty_acid_desaturase"/>
</dbReference>
<protein>
    <submittedName>
        <fullName evidence="10">Delta 6 desaturase</fullName>
    </submittedName>
</protein>
<sequence>MCQGQAVQGLRRRSSFLKLTGDAIKGAVAAISDFNKLPAATPVFARRSLSDSALQQRDGPRSKQQVTLEELAQHNTPEDCWLVIKNKVYDVSGWGPQHPGGHVIYTYAGKDATDVFACFHAQTTWSQLRPFCIGDIVEEEPMPALLKDFRELRTRLQQQGLFRSNKLYYLYKVASTLSLLAAALAVLITQRDSWLGLVGGAFLLGLFWQQSGWLAHDFLHHQVFTDRQWNNVMGYFLGNVCQGFSTDWWKSKHNVHHAVPNELDSDSKAARDPDIDTLPLLAWSSEMLDSMSNSGARLFVRMQHYFFFPILLFARMSWCQQSVAHASDLSRTSKAGVYELAYLALHYAWFLGAAFSVLPPLKAVVFALLSQMFSGFLLSIVFVQSHNGMEVYSDTKDFVTAQIVSTRDILSNVWNDWFTGGLNYQIEHHLFPTLPRHNLGKVQKSIMELCHKHGLVYENCGMATGTYRVLQRLANVAAEA</sequence>
<evidence type="ECO:0000256" key="6">
    <source>
        <dbReference type="ARBA" id="ARBA00023098"/>
    </source>
</evidence>
<dbReference type="Pfam" id="PF00487">
    <property type="entry name" value="FA_desaturase"/>
    <property type="match status" value="1"/>
</dbReference>
<dbReference type="Pfam" id="PF00173">
    <property type="entry name" value="Cyt-b5"/>
    <property type="match status" value="1"/>
</dbReference>
<evidence type="ECO:0000256" key="8">
    <source>
        <dbReference type="SAM" id="Phobius"/>
    </source>
</evidence>
<keyword evidence="5" id="KW-0560">Oxidoreductase</keyword>